<evidence type="ECO:0000256" key="1">
    <source>
        <dbReference type="ARBA" id="ARBA00002324"/>
    </source>
</evidence>
<comment type="function">
    <text evidence="1 11">Catalyzes the reversible adenylation of nicotinate mononucleotide (NaMN) to nicotinic acid adenine dinucleotide (NaAD).</text>
</comment>
<dbReference type="UniPathway" id="UPA00253">
    <property type="reaction ID" value="UER00332"/>
</dbReference>
<dbReference type="CDD" id="cd02165">
    <property type="entry name" value="NMNAT"/>
    <property type="match status" value="1"/>
</dbReference>
<dbReference type="NCBIfam" id="TIGR00125">
    <property type="entry name" value="cyt_tran_rel"/>
    <property type="match status" value="1"/>
</dbReference>
<dbReference type="NCBIfam" id="NF000840">
    <property type="entry name" value="PRK00071.1-3"/>
    <property type="match status" value="1"/>
</dbReference>
<evidence type="ECO:0000313" key="14">
    <source>
        <dbReference type="Proteomes" id="UP000242733"/>
    </source>
</evidence>
<feature type="domain" description="Cytidyltransferase-like" evidence="12">
    <location>
        <begin position="8"/>
        <end position="186"/>
    </location>
</feature>
<dbReference type="Pfam" id="PF01467">
    <property type="entry name" value="CTP_transf_like"/>
    <property type="match status" value="1"/>
</dbReference>
<dbReference type="Proteomes" id="UP000242733">
    <property type="component" value="Unassembled WGS sequence"/>
</dbReference>
<evidence type="ECO:0000259" key="12">
    <source>
        <dbReference type="Pfam" id="PF01467"/>
    </source>
</evidence>
<dbReference type="EC" id="2.7.7.18" evidence="11"/>
<dbReference type="NCBIfam" id="NF000839">
    <property type="entry name" value="PRK00071.1-1"/>
    <property type="match status" value="1"/>
</dbReference>
<reference evidence="13 14" key="1">
    <citation type="submission" date="2017-10" db="EMBL/GenBank/DDBJ databases">
        <title>Novel microbial diversity and functional potential in the marine mammal oral microbiome.</title>
        <authorList>
            <person name="Dudek N.K."/>
            <person name="Sun C.L."/>
            <person name="Burstein D."/>
            <person name="Kantor R.S."/>
            <person name="Aliaga Goltsman D.S."/>
            <person name="Bik E.M."/>
            <person name="Thomas B.C."/>
            <person name="Banfield J.F."/>
            <person name="Relman D.A."/>
        </authorList>
    </citation>
    <scope>NUCLEOTIDE SEQUENCE [LARGE SCALE GENOMIC DNA]</scope>
    <source>
        <strain evidence="13">DOLJORAL78_49_30</strain>
    </source>
</reference>
<evidence type="ECO:0000256" key="3">
    <source>
        <dbReference type="ARBA" id="ARBA00009014"/>
    </source>
</evidence>
<dbReference type="PANTHER" id="PTHR39321:SF3">
    <property type="entry name" value="PHOSPHOPANTETHEINE ADENYLYLTRANSFERASE"/>
    <property type="match status" value="1"/>
</dbReference>
<keyword evidence="7 11" id="KW-0547">Nucleotide-binding</keyword>
<dbReference type="GO" id="GO:0004515">
    <property type="term" value="F:nicotinate-nucleotide adenylyltransferase activity"/>
    <property type="evidence" value="ECO:0007669"/>
    <property type="project" value="UniProtKB-UniRule"/>
</dbReference>
<dbReference type="InterPro" id="IPR005248">
    <property type="entry name" value="NadD/NMNAT"/>
</dbReference>
<sequence>MAPDAFIFMGGTFDPVHNGHLRTALEIKTWAGVSQVCMLPAGDPVHRRAPGRSPEQRLAMVSLAVADEPALIVDDCEVLSDQPSYSLLTLQSLRQAMGPERSIVMVMGMDAYQTLPSWHEWRRFTDYAHLLVVKRPGYALPNDPQLDQFTEQHIAQDLDEVMNTPAGHVIFHELTPLGISATQIRDVIKRGESPRYLLPDQVWNYIQKHRLYGLDEERAGTTSPTN</sequence>
<dbReference type="SUPFAM" id="SSF52374">
    <property type="entry name" value="Nucleotidylyl transferase"/>
    <property type="match status" value="1"/>
</dbReference>
<keyword evidence="9 11" id="KW-0520">NAD</keyword>
<dbReference type="Gene3D" id="3.40.50.620">
    <property type="entry name" value="HUPs"/>
    <property type="match status" value="1"/>
</dbReference>
<dbReference type="EMBL" id="PDSG01000004">
    <property type="protein sequence ID" value="PIE20812.1"/>
    <property type="molecule type" value="Genomic_DNA"/>
</dbReference>
<evidence type="ECO:0000256" key="10">
    <source>
        <dbReference type="ARBA" id="ARBA00048721"/>
    </source>
</evidence>
<evidence type="ECO:0000256" key="8">
    <source>
        <dbReference type="ARBA" id="ARBA00022840"/>
    </source>
</evidence>
<evidence type="ECO:0000256" key="6">
    <source>
        <dbReference type="ARBA" id="ARBA00022695"/>
    </source>
</evidence>
<dbReference type="HAMAP" id="MF_00244">
    <property type="entry name" value="NaMN_adenylyltr"/>
    <property type="match status" value="1"/>
</dbReference>
<gene>
    <name evidence="11" type="primary">nadD</name>
    <name evidence="13" type="ORF">CSA61_01055</name>
</gene>
<accession>A0A2G6JE44</accession>
<dbReference type="InterPro" id="IPR014729">
    <property type="entry name" value="Rossmann-like_a/b/a_fold"/>
</dbReference>
<comment type="similarity">
    <text evidence="3 11">Belongs to the NadD family.</text>
</comment>
<name>A0A2G6JE44_NEPCE</name>
<evidence type="ECO:0000256" key="9">
    <source>
        <dbReference type="ARBA" id="ARBA00023027"/>
    </source>
</evidence>
<keyword evidence="4 11" id="KW-0662">Pyridine nucleotide biosynthesis</keyword>
<evidence type="ECO:0000256" key="5">
    <source>
        <dbReference type="ARBA" id="ARBA00022679"/>
    </source>
</evidence>
<keyword evidence="8 11" id="KW-0067">ATP-binding</keyword>
<dbReference type="InterPro" id="IPR004821">
    <property type="entry name" value="Cyt_trans-like"/>
</dbReference>
<dbReference type="GO" id="GO:0005524">
    <property type="term" value="F:ATP binding"/>
    <property type="evidence" value="ECO:0007669"/>
    <property type="project" value="UniProtKB-KW"/>
</dbReference>
<keyword evidence="6 11" id="KW-0548">Nucleotidyltransferase</keyword>
<evidence type="ECO:0000256" key="4">
    <source>
        <dbReference type="ARBA" id="ARBA00022642"/>
    </source>
</evidence>
<dbReference type="PANTHER" id="PTHR39321">
    <property type="entry name" value="NICOTINATE-NUCLEOTIDE ADENYLYLTRANSFERASE-RELATED"/>
    <property type="match status" value="1"/>
</dbReference>
<evidence type="ECO:0000313" key="13">
    <source>
        <dbReference type="EMBL" id="PIE20812.1"/>
    </source>
</evidence>
<protein>
    <recommendedName>
        <fullName evidence="11">Probable nicotinate-nucleotide adenylyltransferase</fullName>
        <ecNumber evidence="11">2.7.7.18</ecNumber>
    </recommendedName>
    <alternativeName>
        <fullName evidence="11">Deamido-NAD(+) diphosphorylase</fullName>
    </alternativeName>
    <alternativeName>
        <fullName evidence="11">Deamido-NAD(+) pyrophosphorylase</fullName>
    </alternativeName>
    <alternativeName>
        <fullName evidence="11">Nicotinate mononucleotide adenylyltransferase</fullName>
        <shortName evidence="11">NaMN adenylyltransferase</shortName>
    </alternativeName>
</protein>
<comment type="caution">
    <text evidence="13">The sequence shown here is derived from an EMBL/GenBank/DDBJ whole genome shotgun (WGS) entry which is preliminary data.</text>
</comment>
<dbReference type="GO" id="GO:0009435">
    <property type="term" value="P:NAD+ biosynthetic process"/>
    <property type="evidence" value="ECO:0007669"/>
    <property type="project" value="UniProtKB-UniRule"/>
</dbReference>
<evidence type="ECO:0000256" key="11">
    <source>
        <dbReference type="HAMAP-Rule" id="MF_00244"/>
    </source>
</evidence>
<proteinExistence type="inferred from homology"/>
<comment type="catalytic activity">
    <reaction evidence="10 11">
        <text>nicotinate beta-D-ribonucleotide + ATP + H(+) = deamido-NAD(+) + diphosphate</text>
        <dbReference type="Rhea" id="RHEA:22860"/>
        <dbReference type="ChEBI" id="CHEBI:15378"/>
        <dbReference type="ChEBI" id="CHEBI:30616"/>
        <dbReference type="ChEBI" id="CHEBI:33019"/>
        <dbReference type="ChEBI" id="CHEBI:57502"/>
        <dbReference type="ChEBI" id="CHEBI:58437"/>
        <dbReference type="EC" id="2.7.7.18"/>
    </reaction>
</comment>
<dbReference type="NCBIfam" id="TIGR00482">
    <property type="entry name" value="nicotinate (nicotinamide) nucleotide adenylyltransferase"/>
    <property type="match status" value="1"/>
</dbReference>
<comment type="pathway">
    <text evidence="2 11">Cofactor biosynthesis; NAD(+) biosynthesis; deamido-NAD(+) from nicotinate D-ribonucleotide: step 1/1.</text>
</comment>
<organism evidence="13 14">
    <name type="scientific">Neptuniibacter caesariensis</name>
    <dbReference type="NCBI Taxonomy" id="207954"/>
    <lineage>
        <taxon>Bacteria</taxon>
        <taxon>Pseudomonadati</taxon>
        <taxon>Pseudomonadota</taxon>
        <taxon>Gammaproteobacteria</taxon>
        <taxon>Oceanospirillales</taxon>
        <taxon>Oceanospirillaceae</taxon>
        <taxon>Neptuniibacter</taxon>
    </lineage>
</organism>
<dbReference type="AlphaFoldDB" id="A0A2G6JE44"/>
<keyword evidence="5 11" id="KW-0808">Transferase</keyword>
<evidence type="ECO:0000256" key="7">
    <source>
        <dbReference type="ARBA" id="ARBA00022741"/>
    </source>
</evidence>
<evidence type="ECO:0000256" key="2">
    <source>
        <dbReference type="ARBA" id="ARBA00005019"/>
    </source>
</evidence>